<evidence type="ECO:0000313" key="2">
    <source>
        <dbReference type="EMBL" id="KAF1687187.1"/>
    </source>
</evidence>
<sequence>MKKKVSLLAAGLALGLSALTTAAAQEGVAAQEPVATLQVTSGSVQASGLDGEFIPAQSGVQLAPGNRVLVPSGGSATVIYPNGCQVNLTTPGVHTVTPTCTPALARTTTGGSTVSGGAAVGIIAGGVALTALTMEETLGDEDDERPPVSR</sequence>
<feature type="chain" id="PRO_5030943671" evidence="1">
    <location>
        <begin position="25"/>
        <end position="150"/>
    </location>
</feature>
<dbReference type="AlphaFoldDB" id="A0A7V8GNL3"/>
<keyword evidence="1" id="KW-0732">Signal</keyword>
<dbReference type="EMBL" id="MWIP01000003">
    <property type="protein sequence ID" value="KAF1687187.1"/>
    <property type="molecule type" value="Genomic_DNA"/>
</dbReference>
<dbReference type="RefSeq" id="WP_162310205.1">
    <property type="nucleotide sequence ID" value="NZ_JACHGU010000005.1"/>
</dbReference>
<protein>
    <submittedName>
        <fullName evidence="2">Uncharacterized protein</fullName>
    </submittedName>
</protein>
<feature type="signal peptide" evidence="1">
    <location>
        <begin position="1"/>
        <end position="24"/>
    </location>
</feature>
<keyword evidence="3" id="KW-1185">Reference proteome</keyword>
<reference evidence="2 3" key="1">
    <citation type="submission" date="2017-10" db="EMBL/GenBank/DDBJ databases">
        <title>Whole genome sequencing of Pseudoxanthomonas broegbernensis DSM 12573(T).</title>
        <authorList>
            <person name="Kumar S."/>
            <person name="Bansal K."/>
            <person name="Kaur A."/>
            <person name="Patil P."/>
            <person name="Sharma S."/>
            <person name="Patil P.B."/>
        </authorList>
    </citation>
    <scope>NUCLEOTIDE SEQUENCE [LARGE SCALE GENOMIC DNA]</scope>
    <source>
        <strain evidence="2 3">DSM 12573</strain>
    </source>
</reference>
<accession>A0A7V8GNL3</accession>
<proteinExistence type="predicted"/>
<comment type="caution">
    <text evidence="2">The sequence shown here is derived from an EMBL/GenBank/DDBJ whole genome shotgun (WGS) entry which is preliminary data.</text>
</comment>
<evidence type="ECO:0000256" key="1">
    <source>
        <dbReference type="SAM" id="SignalP"/>
    </source>
</evidence>
<gene>
    <name evidence="2" type="ORF">B1992_04145</name>
</gene>
<evidence type="ECO:0000313" key="3">
    <source>
        <dbReference type="Proteomes" id="UP000462066"/>
    </source>
</evidence>
<dbReference type="Proteomes" id="UP000462066">
    <property type="component" value="Unassembled WGS sequence"/>
</dbReference>
<name>A0A7V8GNL3_9GAMM</name>
<organism evidence="2 3">
    <name type="scientific">Pseudoxanthomonas broegbernensis</name>
    <dbReference type="NCBI Taxonomy" id="83619"/>
    <lineage>
        <taxon>Bacteria</taxon>
        <taxon>Pseudomonadati</taxon>
        <taxon>Pseudomonadota</taxon>
        <taxon>Gammaproteobacteria</taxon>
        <taxon>Lysobacterales</taxon>
        <taxon>Lysobacteraceae</taxon>
        <taxon>Pseudoxanthomonas</taxon>
    </lineage>
</organism>